<dbReference type="FunFam" id="2.70.70.10:FF:000001">
    <property type="entry name" value="PTS system glucose-specific IIA component"/>
    <property type="match status" value="1"/>
</dbReference>
<evidence type="ECO:0000256" key="7">
    <source>
        <dbReference type="SAM" id="MobiDB-lite"/>
    </source>
</evidence>
<keyword evidence="4" id="KW-0808">Transferase</keyword>
<dbReference type="NCBIfam" id="TIGR00830">
    <property type="entry name" value="PTBA"/>
    <property type="match status" value="1"/>
</dbReference>
<evidence type="ECO:0000313" key="9">
    <source>
        <dbReference type="EMBL" id="SFG01376.1"/>
    </source>
</evidence>
<dbReference type="InterPro" id="IPR050890">
    <property type="entry name" value="PTS_EIIA_component"/>
</dbReference>
<name>A0A1I2NIV4_9BACL</name>
<comment type="subcellular location">
    <subcellularLocation>
        <location evidence="1">Cytoplasm</location>
    </subcellularLocation>
</comment>
<dbReference type="Pfam" id="PF00358">
    <property type="entry name" value="PTS_EIIA_1"/>
    <property type="match status" value="1"/>
</dbReference>
<keyword evidence="5" id="KW-0598">Phosphotransferase system</keyword>
<evidence type="ECO:0000256" key="6">
    <source>
        <dbReference type="ARBA" id="ARBA00022777"/>
    </source>
</evidence>
<keyword evidence="6" id="KW-0418">Kinase</keyword>
<protein>
    <submittedName>
        <fullName evidence="9">PTS system, glucose subfamily, IIA component</fullName>
    </submittedName>
</protein>
<organism evidence="9 10">
    <name type="scientific">Planifilum fulgidum</name>
    <dbReference type="NCBI Taxonomy" id="201973"/>
    <lineage>
        <taxon>Bacteria</taxon>
        <taxon>Bacillati</taxon>
        <taxon>Bacillota</taxon>
        <taxon>Bacilli</taxon>
        <taxon>Bacillales</taxon>
        <taxon>Thermoactinomycetaceae</taxon>
        <taxon>Planifilum</taxon>
    </lineage>
</organism>
<gene>
    <name evidence="9" type="ORF">SAMN04488025_11240</name>
</gene>
<dbReference type="Gene3D" id="2.70.70.10">
    <property type="entry name" value="Glucose Permease (Domain IIA)"/>
    <property type="match status" value="1"/>
</dbReference>
<dbReference type="InterPro" id="IPR001127">
    <property type="entry name" value="PTS_EIIA_1_perm"/>
</dbReference>
<dbReference type="GO" id="GO:0009401">
    <property type="term" value="P:phosphoenolpyruvate-dependent sugar phosphotransferase system"/>
    <property type="evidence" value="ECO:0007669"/>
    <property type="project" value="UniProtKB-KW"/>
</dbReference>
<keyword evidence="10" id="KW-1185">Reference proteome</keyword>
<evidence type="ECO:0000256" key="1">
    <source>
        <dbReference type="ARBA" id="ARBA00004496"/>
    </source>
</evidence>
<dbReference type="AlphaFoldDB" id="A0A1I2NIV4"/>
<evidence type="ECO:0000313" key="10">
    <source>
        <dbReference type="Proteomes" id="UP000198661"/>
    </source>
</evidence>
<dbReference type="PROSITE" id="PS51093">
    <property type="entry name" value="PTS_EIIA_TYPE_1"/>
    <property type="match status" value="1"/>
</dbReference>
<reference evidence="9 10" key="1">
    <citation type="submission" date="2016-10" db="EMBL/GenBank/DDBJ databases">
        <authorList>
            <person name="de Groot N.N."/>
        </authorList>
    </citation>
    <scope>NUCLEOTIDE SEQUENCE [LARGE SCALE GENOMIC DNA]</scope>
    <source>
        <strain evidence="9 10">DSM 44945</strain>
    </source>
</reference>
<dbReference type="PANTHER" id="PTHR45008">
    <property type="entry name" value="PTS SYSTEM GLUCOSE-SPECIFIC EIIA COMPONENT"/>
    <property type="match status" value="1"/>
</dbReference>
<dbReference type="SUPFAM" id="SSF51261">
    <property type="entry name" value="Duplicated hybrid motif"/>
    <property type="match status" value="1"/>
</dbReference>
<keyword evidence="2" id="KW-0813">Transport</keyword>
<sequence>MFRQAIEKLQRFIGKSSSEKEAERSAGTPSAGEGEEETFVCPMTGRLLPITEVPDQVFSQKMMGDGFAIDPAEGVVVSPVEGEIVNLFPTKHAIGIRSRGGREILIHIGIDTVNLKGEGFKPLISEGDQVKPGQKLMEVDLDLLRNKATSAITPVLFTNLREGEKVELKKAEARQGEEAVVAVT</sequence>
<evidence type="ECO:0000256" key="5">
    <source>
        <dbReference type="ARBA" id="ARBA00022683"/>
    </source>
</evidence>
<keyword evidence="3" id="KW-0762">Sugar transport</keyword>
<dbReference type="InterPro" id="IPR011055">
    <property type="entry name" value="Dup_hybrid_motif"/>
</dbReference>
<evidence type="ECO:0000256" key="4">
    <source>
        <dbReference type="ARBA" id="ARBA00022679"/>
    </source>
</evidence>
<evidence type="ECO:0000256" key="3">
    <source>
        <dbReference type="ARBA" id="ARBA00022597"/>
    </source>
</evidence>
<proteinExistence type="predicted"/>
<dbReference type="EMBL" id="FOOK01000012">
    <property type="protein sequence ID" value="SFG01376.1"/>
    <property type="molecule type" value="Genomic_DNA"/>
</dbReference>
<evidence type="ECO:0000256" key="2">
    <source>
        <dbReference type="ARBA" id="ARBA00022448"/>
    </source>
</evidence>
<dbReference type="OrthoDB" id="92465at2"/>
<dbReference type="PROSITE" id="PS00371">
    <property type="entry name" value="PTS_EIIA_TYPE_1_HIS"/>
    <property type="match status" value="1"/>
</dbReference>
<dbReference type="GO" id="GO:0005737">
    <property type="term" value="C:cytoplasm"/>
    <property type="evidence" value="ECO:0007669"/>
    <property type="project" value="UniProtKB-SubCell"/>
</dbReference>
<dbReference type="STRING" id="201973.SAMN04488025_11240"/>
<evidence type="ECO:0000259" key="8">
    <source>
        <dbReference type="PROSITE" id="PS51093"/>
    </source>
</evidence>
<dbReference type="PANTHER" id="PTHR45008:SF1">
    <property type="entry name" value="PTS SYSTEM GLUCOSE-SPECIFIC EIIA COMPONENT"/>
    <property type="match status" value="1"/>
</dbReference>
<accession>A0A1I2NIV4</accession>
<dbReference type="Proteomes" id="UP000198661">
    <property type="component" value="Unassembled WGS sequence"/>
</dbReference>
<dbReference type="GO" id="GO:0016301">
    <property type="term" value="F:kinase activity"/>
    <property type="evidence" value="ECO:0007669"/>
    <property type="project" value="UniProtKB-KW"/>
</dbReference>
<feature type="domain" description="PTS EIIA type-1" evidence="8">
    <location>
        <begin position="55"/>
        <end position="159"/>
    </location>
</feature>
<feature type="region of interest" description="Disordered" evidence="7">
    <location>
        <begin position="13"/>
        <end position="37"/>
    </location>
</feature>